<proteinExistence type="predicted"/>
<comment type="caution">
    <text evidence="2">The sequence shown here is derived from an EMBL/GenBank/DDBJ whole genome shotgun (WGS) entry which is preliminary data.</text>
</comment>
<keyword evidence="1" id="KW-0472">Membrane</keyword>
<sequence>MAQKVKTQDLMEVFNEKLDEVNLKFDLNKEIISTLDKKLEEIKNSSLKIEFEPLEKVILENSKSFEKHRDELARISKEHNEKIKTSAKKEVKYQLYFYGALTILFCLCTAFLSFGINQYQEKKYAEKELKFYSKEALQREAYLKEKKLTEKYKNWLEQKQKKPHQN</sequence>
<dbReference type="AlphaFoldDB" id="A0A3D9CMN6"/>
<gene>
    <name evidence="2" type="ORF">DRF58_15690</name>
</gene>
<feature type="transmembrane region" description="Helical" evidence="1">
    <location>
        <begin position="95"/>
        <end position="116"/>
    </location>
</feature>
<organism evidence="2 3">
    <name type="scientific">Epilithonimonas hispanica</name>
    <dbReference type="NCBI Taxonomy" id="358687"/>
    <lineage>
        <taxon>Bacteria</taxon>
        <taxon>Pseudomonadati</taxon>
        <taxon>Bacteroidota</taxon>
        <taxon>Flavobacteriia</taxon>
        <taxon>Flavobacteriales</taxon>
        <taxon>Weeksellaceae</taxon>
        <taxon>Chryseobacterium group</taxon>
        <taxon>Epilithonimonas</taxon>
    </lineage>
</organism>
<dbReference type="EMBL" id="QNUG01000048">
    <property type="protein sequence ID" value="REC67003.1"/>
    <property type="molecule type" value="Genomic_DNA"/>
</dbReference>
<keyword evidence="1" id="KW-0812">Transmembrane</keyword>
<keyword evidence="1" id="KW-1133">Transmembrane helix</keyword>
<evidence type="ECO:0000313" key="3">
    <source>
        <dbReference type="Proteomes" id="UP000256326"/>
    </source>
</evidence>
<accession>A0A3D9CMN6</accession>
<protein>
    <submittedName>
        <fullName evidence="2">Uncharacterized protein</fullName>
    </submittedName>
</protein>
<evidence type="ECO:0000313" key="2">
    <source>
        <dbReference type="EMBL" id="REC67003.1"/>
    </source>
</evidence>
<reference evidence="2 3" key="1">
    <citation type="journal article" date="2006" name="Int. J. Syst. Evol. Microbiol.">
        <title>Chryseobacterium hispanicum sp. nov., isolated from the drinking water distribution system of Sevilla, Spain.</title>
        <authorList>
            <person name="Gallego V."/>
            <person name="Garcia M.T."/>
            <person name="Ventosa A."/>
        </authorList>
    </citation>
    <scope>NUCLEOTIDE SEQUENCE [LARGE SCALE GENOMIC DNA]</scope>
    <source>
        <strain evidence="2 3">KCTC 22104</strain>
    </source>
</reference>
<dbReference type="Proteomes" id="UP000256326">
    <property type="component" value="Unassembled WGS sequence"/>
</dbReference>
<keyword evidence="3" id="KW-1185">Reference proteome</keyword>
<name>A0A3D9CMN6_9FLAO</name>
<evidence type="ECO:0000256" key="1">
    <source>
        <dbReference type="SAM" id="Phobius"/>
    </source>
</evidence>